<name>A0A812NJ45_SYMPI</name>
<dbReference type="PROSITE" id="PS50198">
    <property type="entry name" value="PPIC_PPIASE_2"/>
    <property type="match status" value="1"/>
</dbReference>
<reference evidence="18" key="1">
    <citation type="submission" date="2021-02" db="EMBL/GenBank/DDBJ databases">
        <authorList>
            <person name="Dougan E. K."/>
            <person name="Rhodes N."/>
            <person name="Thang M."/>
            <person name="Chan C."/>
        </authorList>
    </citation>
    <scope>NUCLEOTIDE SEQUENCE</scope>
</reference>
<keyword evidence="12" id="KW-0697">Rotamase</keyword>
<dbReference type="PROSITE" id="PS51786">
    <property type="entry name" value="LON_PROTEOLYTIC"/>
    <property type="match status" value="1"/>
</dbReference>
<feature type="region of interest" description="Disordered" evidence="14">
    <location>
        <begin position="738"/>
        <end position="757"/>
    </location>
</feature>
<dbReference type="Gene3D" id="1.20.58.1480">
    <property type="match status" value="1"/>
</dbReference>
<dbReference type="PROSITE" id="PS01096">
    <property type="entry name" value="PPIC_PPIASE_1"/>
    <property type="match status" value="1"/>
</dbReference>
<dbReference type="SMART" id="SM00411">
    <property type="entry name" value="BHL"/>
    <property type="match status" value="1"/>
</dbReference>
<dbReference type="SUPFAM" id="SSF47729">
    <property type="entry name" value="IHF-like DNA-binding proteins"/>
    <property type="match status" value="1"/>
</dbReference>
<dbReference type="InterPro" id="IPR000119">
    <property type="entry name" value="Hist_DNA-bd"/>
</dbReference>
<dbReference type="GO" id="GO:0005737">
    <property type="term" value="C:cytoplasm"/>
    <property type="evidence" value="ECO:0007669"/>
    <property type="project" value="UniProtKB-SubCell"/>
</dbReference>
<dbReference type="InterPro" id="IPR054594">
    <property type="entry name" value="Lon_lid"/>
</dbReference>
<dbReference type="Pfam" id="PF13624">
    <property type="entry name" value="SurA_N_3"/>
    <property type="match status" value="1"/>
</dbReference>
<dbReference type="InterPro" id="IPR027304">
    <property type="entry name" value="Trigger_fact/SurA_dom_sf"/>
</dbReference>
<dbReference type="Proteomes" id="UP000649617">
    <property type="component" value="Unassembled WGS sequence"/>
</dbReference>
<evidence type="ECO:0000256" key="6">
    <source>
        <dbReference type="ARBA" id="ARBA00022825"/>
    </source>
</evidence>
<dbReference type="InterPro" id="IPR015947">
    <property type="entry name" value="PUA-like_sf"/>
</dbReference>
<evidence type="ECO:0000313" key="18">
    <source>
        <dbReference type="EMBL" id="CAE7313325.1"/>
    </source>
</evidence>
<dbReference type="Pfam" id="PF00004">
    <property type="entry name" value="AAA"/>
    <property type="match status" value="1"/>
</dbReference>
<dbReference type="Gene3D" id="4.10.520.10">
    <property type="entry name" value="IHF-like DNA-binding proteins"/>
    <property type="match status" value="1"/>
</dbReference>
<dbReference type="SUPFAM" id="SSF54534">
    <property type="entry name" value="FKBP-like"/>
    <property type="match status" value="1"/>
</dbReference>
<evidence type="ECO:0000256" key="13">
    <source>
        <dbReference type="PROSITE-ProRule" id="PRU01122"/>
    </source>
</evidence>
<dbReference type="Pfam" id="PF02190">
    <property type="entry name" value="LON_substr_bdg"/>
    <property type="match status" value="1"/>
</dbReference>
<dbReference type="Pfam" id="PF05362">
    <property type="entry name" value="Lon_C"/>
    <property type="match status" value="1"/>
</dbReference>
<keyword evidence="12" id="KW-0413">Isomerase</keyword>
<evidence type="ECO:0000256" key="12">
    <source>
        <dbReference type="PROSITE-ProRule" id="PRU00278"/>
    </source>
</evidence>
<keyword evidence="3 13" id="KW-0645">Protease</keyword>
<dbReference type="InterPro" id="IPR004815">
    <property type="entry name" value="Lon_bac/euk-typ"/>
</dbReference>
<dbReference type="Pfam" id="PF00639">
    <property type="entry name" value="Rotamase"/>
    <property type="match status" value="1"/>
</dbReference>
<dbReference type="SUPFAM" id="SSF54211">
    <property type="entry name" value="Ribosomal protein S5 domain 2-like"/>
    <property type="match status" value="1"/>
</dbReference>
<gene>
    <name evidence="18" type="primary">lon</name>
    <name evidence="18" type="ORF">SPIL2461_LOCUS7159</name>
</gene>
<dbReference type="InterPro" id="IPR027417">
    <property type="entry name" value="P-loop_NTPase"/>
</dbReference>
<evidence type="ECO:0000256" key="7">
    <source>
        <dbReference type="ARBA" id="ARBA00022840"/>
    </source>
</evidence>
<dbReference type="PRINTS" id="PR00830">
    <property type="entry name" value="ENDOLAPTASE"/>
</dbReference>
<dbReference type="SUPFAM" id="SSF52540">
    <property type="entry name" value="P-loop containing nucleoside triphosphate hydrolases"/>
    <property type="match status" value="1"/>
</dbReference>
<feature type="domain" description="Lon proteolytic" evidence="16">
    <location>
        <begin position="547"/>
        <end position="728"/>
    </location>
</feature>
<accession>A0A812NJ45</accession>
<dbReference type="InterPro" id="IPR027065">
    <property type="entry name" value="Lon_Prtase"/>
</dbReference>
<feature type="active site" evidence="13">
    <location>
        <position position="677"/>
    </location>
</feature>
<dbReference type="Gene3D" id="3.10.50.40">
    <property type="match status" value="1"/>
</dbReference>
<dbReference type="InterPro" id="IPR003593">
    <property type="entry name" value="AAA+_ATPase"/>
</dbReference>
<evidence type="ECO:0000259" key="15">
    <source>
        <dbReference type="PROSITE" id="PS50198"/>
    </source>
</evidence>
<feature type="domain" description="PpiC" evidence="15">
    <location>
        <begin position="1101"/>
        <end position="1201"/>
    </location>
</feature>
<dbReference type="InterPro" id="IPR014721">
    <property type="entry name" value="Ribsml_uS5_D2-typ_fold_subgr"/>
</dbReference>
<dbReference type="GO" id="GO:0003755">
    <property type="term" value="F:peptidyl-prolyl cis-trans isomerase activity"/>
    <property type="evidence" value="ECO:0007669"/>
    <property type="project" value="UniProtKB-KW"/>
</dbReference>
<comment type="caution">
    <text evidence="18">The sequence shown here is derived from an EMBL/GenBank/DDBJ whole genome shotgun (WGS) entry which is preliminary data.</text>
</comment>
<dbReference type="InterPro" id="IPR008269">
    <property type="entry name" value="Lon_proteolytic"/>
</dbReference>
<dbReference type="Gene3D" id="1.10.4030.10">
    <property type="entry name" value="Porin chaperone SurA, peptide-binding domain"/>
    <property type="match status" value="1"/>
</dbReference>
<keyword evidence="5 13" id="KW-0378">Hydrolase</keyword>
<evidence type="ECO:0000256" key="11">
    <source>
        <dbReference type="ARBA" id="ARBA00066743"/>
    </source>
</evidence>
<dbReference type="PROSITE" id="PS51787">
    <property type="entry name" value="LON_N"/>
    <property type="match status" value="1"/>
</dbReference>
<protein>
    <recommendedName>
        <fullName evidence="11">endopeptidase La</fullName>
        <ecNumber evidence="11">3.4.21.53</ecNumber>
    </recommendedName>
</protein>
<evidence type="ECO:0000256" key="2">
    <source>
        <dbReference type="ARBA" id="ARBA00022490"/>
    </source>
</evidence>
<dbReference type="SUPFAM" id="SSF88697">
    <property type="entry name" value="PUA domain-like"/>
    <property type="match status" value="1"/>
</dbReference>
<dbReference type="HAMAP" id="MF_01973">
    <property type="entry name" value="lon_bact"/>
    <property type="match status" value="1"/>
</dbReference>
<dbReference type="GO" id="GO:0004252">
    <property type="term" value="F:serine-type endopeptidase activity"/>
    <property type="evidence" value="ECO:0007669"/>
    <property type="project" value="UniProtKB-UniRule"/>
</dbReference>
<comment type="subcellular location">
    <subcellularLocation>
        <location evidence="1">Cytoplasm</location>
    </subcellularLocation>
</comment>
<evidence type="ECO:0000256" key="5">
    <source>
        <dbReference type="ARBA" id="ARBA00022801"/>
    </source>
</evidence>
<dbReference type="InterPro" id="IPR046336">
    <property type="entry name" value="Lon_prtase_N_sf"/>
</dbReference>
<dbReference type="InterPro" id="IPR000297">
    <property type="entry name" value="PPIase_PpiC"/>
</dbReference>
<evidence type="ECO:0000256" key="3">
    <source>
        <dbReference type="ARBA" id="ARBA00022670"/>
    </source>
</evidence>
<proteinExistence type="inferred from homology"/>
<dbReference type="Gene3D" id="2.30.130.40">
    <property type="entry name" value="LON domain-like"/>
    <property type="match status" value="1"/>
</dbReference>
<dbReference type="SMART" id="SM00382">
    <property type="entry name" value="AAA"/>
    <property type="match status" value="1"/>
</dbReference>
<dbReference type="Gene3D" id="3.30.230.10">
    <property type="match status" value="1"/>
</dbReference>
<keyword evidence="8" id="KW-0346">Stress response</keyword>
<dbReference type="InterPro" id="IPR023058">
    <property type="entry name" value="PPIase_PpiC_CS"/>
</dbReference>
<keyword evidence="19" id="KW-1185">Reference proteome</keyword>
<dbReference type="EC" id="3.4.21.53" evidence="11"/>
<dbReference type="PROSITE" id="PS00045">
    <property type="entry name" value="HISTONE_LIKE"/>
    <property type="match status" value="1"/>
</dbReference>
<dbReference type="EMBL" id="CAJNIZ010011112">
    <property type="protein sequence ID" value="CAE7313325.1"/>
    <property type="molecule type" value="Genomic_DNA"/>
</dbReference>
<dbReference type="InterPro" id="IPR003959">
    <property type="entry name" value="ATPase_AAA_core"/>
</dbReference>
<dbReference type="GO" id="GO:0043565">
    <property type="term" value="F:sequence-specific DNA binding"/>
    <property type="evidence" value="ECO:0007669"/>
    <property type="project" value="InterPro"/>
</dbReference>
<dbReference type="InterPro" id="IPR020568">
    <property type="entry name" value="Ribosomal_Su5_D2-typ_SF"/>
</dbReference>
<dbReference type="FunFam" id="1.20.5.5270:FF:000002">
    <property type="entry name" value="Lon protease homolog"/>
    <property type="match status" value="1"/>
</dbReference>
<dbReference type="GO" id="GO:0005524">
    <property type="term" value="F:ATP binding"/>
    <property type="evidence" value="ECO:0007669"/>
    <property type="project" value="UniProtKB-KW"/>
</dbReference>
<feature type="compositionally biased region" description="Polar residues" evidence="14">
    <location>
        <begin position="739"/>
        <end position="757"/>
    </location>
</feature>
<evidence type="ECO:0000256" key="4">
    <source>
        <dbReference type="ARBA" id="ARBA00022741"/>
    </source>
</evidence>
<dbReference type="FunFam" id="3.40.50.300:FF:000021">
    <property type="entry name" value="Lon protease homolog"/>
    <property type="match status" value="1"/>
</dbReference>
<dbReference type="SUPFAM" id="SSF109998">
    <property type="entry name" value="Triger factor/SurA peptide-binding domain-like"/>
    <property type="match status" value="1"/>
</dbReference>
<sequence>MADDKQILLLAKIDPEVGEPKADDLYNLGTVATILQLLKLPDGTVKVLVEGGQRASVAEFNFSEDYIQASVTLHDEPEIDSREGDALARTLLAQFEQYAQASKKVPQEVLSSLSSIDDPTRLVDTIAAQMSLNISDKQAVLEALPLQERMDLLLELMDAELDVLEMEKRIRGRVKKQMEQSQREYYLNEQMKAIQKEMGENEQGEVEELQKSIDNSGMHKEAKEKAQAELNKLKLMAPMSAEATVVRSYLDWIVNVPWQKKSRVRKDLAAAQKILDEDHYGLEEVKDRIIEYLAVQNRVSRMKGPVLCLVGPPGVGKTSLGESIARATNRKFVRMALGGVRDEAEIRGHRRTYIGSMPGKVIQKMSKAGVANPLFLLDEIDKMGMDVRGDPASALLEVLDPEQNNTFNDHYLEVDYDLSKVFFICTSNSMNIPAPLLDRMEVIRLPGYTEDEKLNIAKRYLVPKQTKANGLSKGELEITDEALLDIVRYYTKEAGVRGLEREIAKLARKIVKAHALKKSKGAARIDADDLEEYSGVRRFSYGLAEEENHIGLVTGLAWTQAGGELLNIEAVAVPGKGRQTKTGSLGDVMLESIQAALTFVRSRSVSLGLAEDFHEKFDLHVHVPEGATPKDGPSAGIGMCTAVVSVVTGIPVRADVAMTGEITLRGQVLPIGGLKEKLLAAHRGGIAHVIIPADNEKDLKEIPDNVKANLTIHAVKWMDEVLEIALERVPQPRLIDTETAAQGDNQSETRAMSVSNKYPLSNTQEGLNVNKAELIDRIAESSDISKAAAGRALDAAIDAITDSLKDADPVSLVGFGTFLVRERAARTGRNPQTGAEIQIAAAKGTGFKILVGAIIVVLTLFGFGATNLFMGGDPELAQVGSFSITQNQLATETERERQRLLSQMGPDFDPSNIDRLQLQEYVLQQLINRQVLYQATDELGIAVSPETVNDELINSPAYQVDGQFNEAIYRQQLRALGYTPLSFVEEFSNALSAETLQAGVYGSVSMPDWELAEIVRIISQRRDIAYLPLTVEQFSESVEVTEDEVTLRYNENQSDYMTPLTVDVSYLQMSAEDLVDDSSIEITEADLLSLYEDERALALADEQRDSAHILIQINQDRSDAEALAAITDIQNRIAAGEDFSELAKQYSEDAGSAVAGGDLGPAGKGIFDPAFENALWNLQEPDDISEPVLTNFGYHLIQLKNIVVPEYPEFDTMKEQLTLRAREIQAQDLFIDKALELERAAYDERFSLDNTAATMGLSVTKVPGVSQSGGNEDPLLLLMKYVVTWCAKKRSQQLRQQKQKACNVSPREKA</sequence>
<dbReference type="Pfam" id="PF22667">
    <property type="entry name" value="Lon_lid"/>
    <property type="match status" value="1"/>
</dbReference>
<dbReference type="InterPro" id="IPR003111">
    <property type="entry name" value="Lon_prtase_N"/>
</dbReference>
<feature type="active site" evidence="13">
    <location>
        <position position="634"/>
    </location>
</feature>
<dbReference type="PANTHER" id="PTHR10046">
    <property type="entry name" value="ATP DEPENDENT LON PROTEASE FAMILY MEMBER"/>
    <property type="match status" value="1"/>
</dbReference>
<evidence type="ECO:0000256" key="1">
    <source>
        <dbReference type="ARBA" id="ARBA00004496"/>
    </source>
</evidence>
<dbReference type="InterPro" id="IPR027543">
    <property type="entry name" value="Lon_bac"/>
</dbReference>
<dbReference type="InterPro" id="IPR020816">
    <property type="entry name" value="Histone-like_DNA-bd_CS"/>
</dbReference>
<dbReference type="GO" id="GO:0030527">
    <property type="term" value="F:structural constituent of chromatin"/>
    <property type="evidence" value="ECO:0007669"/>
    <property type="project" value="InterPro"/>
</dbReference>
<evidence type="ECO:0000256" key="8">
    <source>
        <dbReference type="ARBA" id="ARBA00023016"/>
    </source>
</evidence>
<evidence type="ECO:0000256" key="10">
    <source>
        <dbReference type="ARBA" id="ARBA00050665"/>
    </source>
</evidence>
<dbReference type="OrthoDB" id="2411602at2759"/>
<dbReference type="Gene3D" id="3.40.50.300">
    <property type="entry name" value="P-loop containing nucleotide triphosphate hydrolases"/>
    <property type="match status" value="1"/>
</dbReference>
<dbReference type="Gene3D" id="1.20.5.5270">
    <property type="match status" value="1"/>
</dbReference>
<dbReference type="NCBIfam" id="TIGR00763">
    <property type="entry name" value="lon"/>
    <property type="match status" value="1"/>
</dbReference>
<dbReference type="GO" id="GO:0004176">
    <property type="term" value="F:ATP-dependent peptidase activity"/>
    <property type="evidence" value="ECO:0007669"/>
    <property type="project" value="UniProtKB-UniRule"/>
</dbReference>
<dbReference type="GO" id="GO:0006508">
    <property type="term" value="P:proteolysis"/>
    <property type="evidence" value="ECO:0007669"/>
    <property type="project" value="UniProtKB-KW"/>
</dbReference>
<feature type="domain" description="Lon N-terminal" evidence="17">
    <location>
        <begin position="1"/>
        <end position="161"/>
    </location>
</feature>
<dbReference type="InterPro" id="IPR046357">
    <property type="entry name" value="PPIase_dom_sf"/>
</dbReference>
<dbReference type="GO" id="GO:0030163">
    <property type="term" value="P:protein catabolic process"/>
    <property type="evidence" value="ECO:0007669"/>
    <property type="project" value="InterPro"/>
</dbReference>
<dbReference type="CDD" id="cd13831">
    <property type="entry name" value="HU"/>
    <property type="match status" value="1"/>
</dbReference>
<keyword evidence="6 13" id="KW-0720">Serine protease</keyword>
<dbReference type="NCBIfam" id="NF008053">
    <property type="entry name" value="PRK10787.1"/>
    <property type="match status" value="1"/>
</dbReference>
<evidence type="ECO:0000256" key="9">
    <source>
        <dbReference type="ARBA" id="ARBA00023125"/>
    </source>
</evidence>
<evidence type="ECO:0000256" key="14">
    <source>
        <dbReference type="SAM" id="MobiDB-lite"/>
    </source>
</evidence>
<keyword evidence="9" id="KW-0238">DNA-binding</keyword>
<dbReference type="GO" id="GO:0016887">
    <property type="term" value="F:ATP hydrolysis activity"/>
    <property type="evidence" value="ECO:0007669"/>
    <property type="project" value="InterPro"/>
</dbReference>
<evidence type="ECO:0000259" key="16">
    <source>
        <dbReference type="PROSITE" id="PS51786"/>
    </source>
</evidence>
<dbReference type="InterPro" id="IPR010992">
    <property type="entry name" value="IHF-like_DNA-bd_dom_sf"/>
</dbReference>
<keyword evidence="2" id="KW-0963">Cytoplasm</keyword>
<keyword evidence="4" id="KW-0547">Nucleotide-binding</keyword>
<comment type="catalytic activity">
    <reaction evidence="10">
        <text>Hydrolysis of proteins in presence of ATP.</text>
        <dbReference type="EC" id="3.4.21.53"/>
    </reaction>
</comment>
<keyword evidence="7" id="KW-0067">ATP-binding</keyword>
<evidence type="ECO:0000313" key="19">
    <source>
        <dbReference type="Proteomes" id="UP000649617"/>
    </source>
</evidence>
<evidence type="ECO:0000259" key="17">
    <source>
        <dbReference type="PROSITE" id="PS51787"/>
    </source>
</evidence>
<dbReference type="FunFam" id="3.30.230.10:FF:000010">
    <property type="entry name" value="Lon protease"/>
    <property type="match status" value="1"/>
</dbReference>
<organism evidence="18 19">
    <name type="scientific">Symbiodinium pilosum</name>
    <name type="common">Dinoflagellate</name>
    <dbReference type="NCBI Taxonomy" id="2952"/>
    <lineage>
        <taxon>Eukaryota</taxon>
        <taxon>Sar</taxon>
        <taxon>Alveolata</taxon>
        <taxon>Dinophyceae</taxon>
        <taxon>Suessiales</taxon>
        <taxon>Symbiodiniaceae</taxon>
        <taxon>Symbiodinium</taxon>
    </lineage>
</organism>
<dbReference type="Gene3D" id="1.10.8.60">
    <property type="match status" value="1"/>
</dbReference>
<dbReference type="SMART" id="SM00464">
    <property type="entry name" value="LON"/>
    <property type="match status" value="1"/>
</dbReference>
<dbReference type="CDD" id="cd19500">
    <property type="entry name" value="RecA-like_Lon"/>
    <property type="match status" value="1"/>
</dbReference>
<comment type="similarity">
    <text evidence="13">Belongs to the peptidase S16 family.</text>
</comment>